<keyword evidence="1" id="KW-1133">Transmembrane helix</keyword>
<dbReference type="InterPro" id="IPR017195">
    <property type="entry name" value="ABC_thiamin-permease_prd"/>
</dbReference>
<name>A0A420EW96_9ACTN</name>
<evidence type="ECO:0000313" key="2">
    <source>
        <dbReference type="EMBL" id="RKF24517.1"/>
    </source>
</evidence>
<dbReference type="Proteomes" id="UP000285744">
    <property type="component" value="Unassembled WGS sequence"/>
</dbReference>
<reference evidence="3" key="2">
    <citation type="submission" date="2022-10" db="EMBL/GenBank/DDBJ databases">
        <title>The complete genomes of actinobacterial strains from the NBC collection.</title>
        <authorList>
            <person name="Joergensen T.S."/>
            <person name="Alvarez Arevalo M."/>
            <person name="Sterndorff E.B."/>
            <person name="Faurdal D."/>
            <person name="Vuksanovic O."/>
            <person name="Mourched A.-S."/>
            <person name="Charusanti P."/>
            <person name="Shaw S."/>
            <person name="Blin K."/>
            <person name="Weber T."/>
        </authorList>
    </citation>
    <scope>NUCLEOTIDE SEQUENCE</scope>
    <source>
        <strain evidence="3">NBC_00256</strain>
    </source>
</reference>
<dbReference type="EMBL" id="RAQQ01000022">
    <property type="protein sequence ID" value="RKF24517.1"/>
    <property type="molecule type" value="Genomic_DNA"/>
</dbReference>
<dbReference type="PIRSF" id="PIRSF037394">
    <property type="entry name" value="ABC_thiamine-permease_YkoE_prd"/>
    <property type="match status" value="1"/>
</dbReference>
<dbReference type="RefSeq" id="WP_120331095.1">
    <property type="nucleotide sequence ID" value="NZ_CP108084.1"/>
</dbReference>
<dbReference type="EMBL" id="CP108084">
    <property type="protein sequence ID" value="WUP50051.1"/>
    <property type="molecule type" value="Genomic_DNA"/>
</dbReference>
<dbReference type="Pfam" id="PF09819">
    <property type="entry name" value="ABC_cobalt"/>
    <property type="match status" value="1"/>
</dbReference>
<keyword evidence="1" id="KW-0472">Membrane</keyword>
<feature type="transmembrane region" description="Helical" evidence="1">
    <location>
        <begin position="120"/>
        <end position="141"/>
    </location>
</feature>
<keyword evidence="5" id="KW-1185">Reference proteome</keyword>
<dbReference type="Proteomes" id="UP001432190">
    <property type="component" value="Chromosome"/>
</dbReference>
<evidence type="ECO:0000313" key="5">
    <source>
        <dbReference type="Proteomes" id="UP001432190"/>
    </source>
</evidence>
<sequence length="194" mass="20454">MNHTDTNRWRTIDIVVASVIAVAFGVIFWAWGLLWNGPADAIPLPGRAVLYGVWLVPAVLGGLIVRKPGAAFYTLTIAALVSVALGSSWGWTLVIQGPLEAAAGELAFALFGYRNFRAPVALLSGTLAGIAAALYDVFVWYPDTAWGSFRLPYILITAASSLVVAGVGGLALTRALVGTGVLDRFPAGRERTAI</sequence>
<evidence type="ECO:0000313" key="3">
    <source>
        <dbReference type="EMBL" id="WUP50051.1"/>
    </source>
</evidence>
<evidence type="ECO:0000313" key="4">
    <source>
        <dbReference type="Proteomes" id="UP000285744"/>
    </source>
</evidence>
<dbReference type="OrthoDB" id="8017424at2"/>
<accession>A0A420EW96</accession>
<organism evidence="2 4">
    <name type="scientific">Micromonospora globbae</name>
    <dbReference type="NCBI Taxonomy" id="1894969"/>
    <lineage>
        <taxon>Bacteria</taxon>
        <taxon>Bacillati</taxon>
        <taxon>Actinomycetota</taxon>
        <taxon>Actinomycetes</taxon>
        <taxon>Micromonosporales</taxon>
        <taxon>Micromonosporaceae</taxon>
        <taxon>Micromonospora</taxon>
    </lineage>
</organism>
<feature type="transmembrane region" description="Helical" evidence="1">
    <location>
        <begin position="72"/>
        <end position="89"/>
    </location>
</feature>
<feature type="transmembrane region" description="Helical" evidence="1">
    <location>
        <begin position="48"/>
        <end position="65"/>
    </location>
</feature>
<gene>
    <name evidence="2" type="ORF">D7I43_25435</name>
    <name evidence="3" type="ORF">OG994_00445</name>
</gene>
<protein>
    <submittedName>
        <fullName evidence="3">ECF transporter S component</fullName>
    </submittedName>
</protein>
<keyword evidence="1" id="KW-0812">Transmembrane</keyword>
<feature type="transmembrane region" description="Helical" evidence="1">
    <location>
        <begin position="12"/>
        <end position="36"/>
    </location>
</feature>
<proteinExistence type="predicted"/>
<dbReference type="AlphaFoldDB" id="A0A420EW96"/>
<evidence type="ECO:0000256" key="1">
    <source>
        <dbReference type="SAM" id="Phobius"/>
    </source>
</evidence>
<reference evidence="2 4" key="1">
    <citation type="journal article" date="2018" name="Int. J. Syst. Evol. Microbiol.">
        <title>Micromonospora globbae sp. nov., an endophytic actinomycete isolated from roots of Globba winitii C. H. Wright.</title>
        <authorList>
            <person name="Kuncharoen N."/>
            <person name="Pittayakhajonwut P."/>
            <person name="Tanasupawat S."/>
        </authorList>
    </citation>
    <scope>NUCLEOTIDE SEQUENCE [LARGE SCALE GENOMIC DNA]</scope>
    <source>
        <strain evidence="2 4">WPS1-2</strain>
    </source>
</reference>
<feature type="transmembrane region" description="Helical" evidence="1">
    <location>
        <begin position="153"/>
        <end position="177"/>
    </location>
</feature>